<sequence>MASMGASMWRKCGVVALTAGAVTACAPPAADGYVERVDLAESRDFASEPLPSPDTEGAVWVATDLRPGIDARLVYGVPGAAPLLALECSAADDGTGQLEFTRFARADAKAQALMALVGNGHVARVPVDAEYNGRAWLWRGVDAADRTEFNVLTGPRDVTVTVPGAGLVKLNASPLPGELVSQCRAAPPEQDLGAETEDLEQDAPEEEMEQEDLD</sequence>
<dbReference type="RefSeq" id="WP_115365838.1">
    <property type="nucleotide sequence ID" value="NZ_QBKA01000002.1"/>
</dbReference>
<name>A0A369Q4Y3_9SPHN</name>
<evidence type="ECO:0000256" key="1">
    <source>
        <dbReference type="SAM" id="MobiDB-lite"/>
    </source>
</evidence>
<evidence type="ECO:0000313" key="3">
    <source>
        <dbReference type="EMBL" id="RDC59490.1"/>
    </source>
</evidence>
<proteinExistence type="predicted"/>
<feature type="region of interest" description="Disordered" evidence="1">
    <location>
        <begin position="184"/>
        <end position="214"/>
    </location>
</feature>
<organism evidence="3 4">
    <name type="scientific">Alteripontixanthobacter maritimus</name>
    <dbReference type="NCBI Taxonomy" id="2161824"/>
    <lineage>
        <taxon>Bacteria</taxon>
        <taxon>Pseudomonadati</taxon>
        <taxon>Pseudomonadota</taxon>
        <taxon>Alphaproteobacteria</taxon>
        <taxon>Sphingomonadales</taxon>
        <taxon>Erythrobacteraceae</taxon>
        <taxon>Alteripontixanthobacter</taxon>
    </lineage>
</organism>
<dbReference type="OrthoDB" id="7391054at2"/>
<comment type="caution">
    <text evidence="3">The sequence shown here is derived from an EMBL/GenBank/DDBJ whole genome shotgun (WGS) entry which is preliminary data.</text>
</comment>
<feature type="compositionally biased region" description="Acidic residues" evidence="1">
    <location>
        <begin position="192"/>
        <end position="214"/>
    </location>
</feature>
<evidence type="ECO:0000313" key="4">
    <source>
        <dbReference type="Proteomes" id="UP000253727"/>
    </source>
</evidence>
<reference evidence="3 4" key="1">
    <citation type="submission" date="2018-04" db="EMBL/GenBank/DDBJ databases">
        <title>Altererythrobacter sp. HME9302 genome sequencing and assembly.</title>
        <authorList>
            <person name="Kang H."/>
            <person name="Kim H."/>
            <person name="Joh K."/>
        </authorList>
    </citation>
    <scope>NUCLEOTIDE SEQUENCE [LARGE SCALE GENOMIC DNA]</scope>
    <source>
        <strain evidence="3 4">HME9302</strain>
    </source>
</reference>
<feature type="chain" id="PRO_5017083550" evidence="2">
    <location>
        <begin position="27"/>
        <end position="214"/>
    </location>
</feature>
<accession>A0A369Q4Y3</accession>
<keyword evidence="2" id="KW-0732">Signal</keyword>
<keyword evidence="4" id="KW-1185">Reference proteome</keyword>
<dbReference type="AlphaFoldDB" id="A0A369Q4Y3"/>
<protein>
    <submittedName>
        <fullName evidence="3">Uncharacterized protein</fullName>
    </submittedName>
</protein>
<evidence type="ECO:0000256" key="2">
    <source>
        <dbReference type="SAM" id="SignalP"/>
    </source>
</evidence>
<feature type="signal peptide" evidence="2">
    <location>
        <begin position="1"/>
        <end position="26"/>
    </location>
</feature>
<dbReference type="EMBL" id="QBKA01000002">
    <property type="protein sequence ID" value="RDC59490.1"/>
    <property type="molecule type" value="Genomic_DNA"/>
</dbReference>
<dbReference type="Proteomes" id="UP000253727">
    <property type="component" value="Unassembled WGS sequence"/>
</dbReference>
<gene>
    <name evidence="3" type="ORF">HME9302_00680</name>
</gene>